<dbReference type="PRINTS" id="PR00598">
    <property type="entry name" value="HTHMARR"/>
</dbReference>
<accession>A0A066UDJ7</accession>
<organism evidence="2 3">
    <name type="scientific">Amycolatopsis rifamycinica</name>
    <dbReference type="NCBI Taxonomy" id="287986"/>
    <lineage>
        <taxon>Bacteria</taxon>
        <taxon>Bacillati</taxon>
        <taxon>Actinomycetota</taxon>
        <taxon>Actinomycetes</taxon>
        <taxon>Pseudonocardiales</taxon>
        <taxon>Pseudonocardiaceae</taxon>
        <taxon>Amycolatopsis</taxon>
    </lineage>
</organism>
<name>A0A066UDJ7_9PSEU</name>
<evidence type="ECO:0000313" key="2">
    <source>
        <dbReference type="EMBL" id="KDN22298.1"/>
    </source>
</evidence>
<dbReference type="PANTHER" id="PTHR33164">
    <property type="entry name" value="TRANSCRIPTIONAL REGULATOR, MARR FAMILY"/>
    <property type="match status" value="1"/>
</dbReference>
<dbReference type="SUPFAM" id="SSF46785">
    <property type="entry name" value="Winged helix' DNA-binding domain"/>
    <property type="match status" value="1"/>
</dbReference>
<dbReference type="PANTHER" id="PTHR33164:SF99">
    <property type="entry name" value="MARR FAMILY REGULATORY PROTEIN"/>
    <property type="match status" value="1"/>
</dbReference>
<dbReference type="InterPro" id="IPR000835">
    <property type="entry name" value="HTH_MarR-typ"/>
</dbReference>
<evidence type="ECO:0000259" key="1">
    <source>
        <dbReference type="PROSITE" id="PS50995"/>
    </source>
</evidence>
<dbReference type="InterPro" id="IPR036390">
    <property type="entry name" value="WH_DNA-bd_sf"/>
</dbReference>
<dbReference type="STRING" id="287986.DV20_10305"/>
<dbReference type="Proteomes" id="UP000027345">
    <property type="component" value="Unassembled WGS sequence"/>
</dbReference>
<dbReference type="GO" id="GO:0003700">
    <property type="term" value="F:DNA-binding transcription factor activity"/>
    <property type="evidence" value="ECO:0007669"/>
    <property type="project" value="InterPro"/>
</dbReference>
<dbReference type="SMART" id="SM00347">
    <property type="entry name" value="HTH_MARR"/>
    <property type="match status" value="1"/>
</dbReference>
<dbReference type="InterPro" id="IPR039422">
    <property type="entry name" value="MarR/SlyA-like"/>
</dbReference>
<dbReference type="Gene3D" id="1.10.10.10">
    <property type="entry name" value="Winged helix-like DNA-binding domain superfamily/Winged helix DNA-binding domain"/>
    <property type="match status" value="1"/>
</dbReference>
<protein>
    <submittedName>
        <fullName evidence="2">MarR family transcriptional regulator</fullName>
    </submittedName>
</protein>
<reference evidence="2 3" key="1">
    <citation type="submission" date="2014-05" db="EMBL/GenBank/DDBJ databases">
        <title>Draft genome sequence of Amycolatopsis rifamycinica DSM 46095.</title>
        <authorList>
            <person name="Lal R."/>
            <person name="Saxena A."/>
            <person name="Kumari R."/>
            <person name="Mukherjee U."/>
            <person name="Singh P."/>
            <person name="Sangwan N."/>
            <person name="Mahato N.K."/>
        </authorList>
    </citation>
    <scope>NUCLEOTIDE SEQUENCE [LARGE SCALE GENOMIC DNA]</scope>
    <source>
        <strain evidence="2 3">DSM 46095</strain>
    </source>
</reference>
<dbReference type="Pfam" id="PF12802">
    <property type="entry name" value="MarR_2"/>
    <property type="match status" value="1"/>
</dbReference>
<dbReference type="AlphaFoldDB" id="A0A066UDJ7"/>
<dbReference type="InterPro" id="IPR036388">
    <property type="entry name" value="WH-like_DNA-bd_sf"/>
</dbReference>
<dbReference type="eggNOG" id="COG1846">
    <property type="taxonomic scope" value="Bacteria"/>
</dbReference>
<evidence type="ECO:0000313" key="3">
    <source>
        <dbReference type="Proteomes" id="UP000027345"/>
    </source>
</evidence>
<gene>
    <name evidence="2" type="ORF">DV20_10305</name>
</gene>
<dbReference type="OrthoDB" id="5432081at2"/>
<sequence>MGDLAALDLEETAFWRPLMRIMTALPRALEDQFLPETGLAITDYGVLVALSEAPDHLLRISALAATTGLSLSRISRVVDDLTRRGLVEKRRCAEDGRASNAVLTEAGFARLEAAYPGHLARVRASVFDHLSAEDIRTAGPVLARLAAALEATPPTDDCGGRR</sequence>
<comment type="caution">
    <text evidence="2">The sequence shown here is derived from an EMBL/GenBank/DDBJ whole genome shotgun (WGS) entry which is preliminary data.</text>
</comment>
<dbReference type="RefSeq" id="WP_043778734.1">
    <property type="nucleotide sequence ID" value="NZ_JMQI01000021.1"/>
</dbReference>
<feature type="domain" description="HTH marR-type" evidence="1">
    <location>
        <begin position="11"/>
        <end position="147"/>
    </location>
</feature>
<keyword evidence="3" id="KW-1185">Reference proteome</keyword>
<dbReference type="EMBL" id="JMQI01000021">
    <property type="protein sequence ID" value="KDN22298.1"/>
    <property type="molecule type" value="Genomic_DNA"/>
</dbReference>
<dbReference type="PROSITE" id="PS50995">
    <property type="entry name" value="HTH_MARR_2"/>
    <property type="match status" value="1"/>
</dbReference>
<proteinExistence type="predicted"/>
<dbReference type="GO" id="GO:0006950">
    <property type="term" value="P:response to stress"/>
    <property type="evidence" value="ECO:0007669"/>
    <property type="project" value="TreeGrafter"/>
</dbReference>